<dbReference type="PROSITE" id="PS00107">
    <property type="entry name" value="PROTEIN_KINASE_ATP"/>
    <property type="match status" value="1"/>
</dbReference>
<comment type="catalytic activity">
    <reaction evidence="16">
        <text>L-threonyl-[protein] + ATP = O-phospho-L-threonyl-[protein] + ADP + H(+)</text>
        <dbReference type="Rhea" id="RHEA:46608"/>
        <dbReference type="Rhea" id="RHEA-COMP:11060"/>
        <dbReference type="Rhea" id="RHEA-COMP:11605"/>
        <dbReference type="ChEBI" id="CHEBI:15378"/>
        <dbReference type="ChEBI" id="CHEBI:30013"/>
        <dbReference type="ChEBI" id="CHEBI:30616"/>
        <dbReference type="ChEBI" id="CHEBI:61977"/>
        <dbReference type="ChEBI" id="CHEBI:456216"/>
        <dbReference type="EC" id="2.7.11.1"/>
    </reaction>
</comment>
<dbReference type="GO" id="GO:0016020">
    <property type="term" value="C:membrane"/>
    <property type="evidence" value="ECO:0007669"/>
    <property type="project" value="UniProtKB-SubCell"/>
</dbReference>
<keyword evidence="7 20" id="KW-0732">Signal</keyword>
<dbReference type="FunFam" id="3.30.200.20:FF:000059">
    <property type="entry name" value="S-receptor-like serine/threonine-protein kinase"/>
    <property type="match status" value="1"/>
</dbReference>
<dbReference type="Gene3D" id="1.10.510.10">
    <property type="entry name" value="Transferase(Phosphotransferase) domain 1"/>
    <property type="match status" value="1"/>
</dbReference>
<evidence type="ECO:0000256" key="7">
    <source>
        <dbReference type="ARBA" id="ARBA00022729"/>
    </source>
</evidence>
<comment type="subcellular location">
    <subcellularLocation>
        <location evidence="1">Membrane</location>
        <topology evidence="1">Single-pass type I membrane protein</topology>
    </subcellularLocation>
</comment>
<keyword evidence="6 19" id="KW-0812">Transmembrane</keyword>
<evidence type="ECO:0000313" key="22">
    <source>
        <dbReference type="EMBL" id="KAK9223210.1"/>
    </source>
</evidence>
<evidence type="ECO:0000256" key="1">
    <source>
        <dbReference type="ARBA" id="ARBA00004479"/>
    </source>
</evidence>
<proteinExistence type="predicted"/>
<gene>
    <name evidence="22" type="ORF">WN944_011652</name>
</gene>
<dbReference type="AlphaFoldDB" id="A0AAP0QTW5"/>
<reference evidence="22 23" key="1">
    <citation type="submission" date="2024-05" db="EMBL/GenBank/DDBJ databases">
        <title>Haplotype-resolved chromosome-level genome assembly of Huyou (Citrus changshanensis).</title>
        <authorList>
            <person name="Miao C."/>
            <person name="Chen W."/>
            <person name="Wu Y."/>
            <person name="Wang L."/>
            <person name="Zhao S."/>
            <person name="Grierson D."/>
            <person name="Xu C."/>
            <person name="Chen K."/>
        </authorList>
    </citation>
    <scope>NUCLEOTIDE SEQUENCE [LARGE SCALE GENOMIC DNA]</scope>
    <source>
        <strain evidence="22">01-14</strain>
        <tissue evidence="22">Leaf</tissue>
    </source>
</reference>
<dbReference type="SMART" id="SM00220">
    <property type="entry name" value="S_TKc"/>
    <property type="match status" value="1"/>
</dbReference>
<feature type="signal peptide" evidence="20">
    <location>
        <begin position="1"/>
        <end position="21"/>
    </location>
</feature>
<keyword evidence="9" id="KW-0418">Kinase</keyword>
<evidence type="ECO:0000313" key="23">
    <source>
        <dbReference type="Proteomes" id="UP001428341"/>
    </source>
</evidence>
<dbReference type="PROSITE" id="PS00108">
    <property type="entry name" value="PROTEIN_KINASE_ST"/>
    <property type="match status" value="1"/>
</dbReference>
<dbReference type="InterPro" id="IPR000719">
    <property type="entry name" value="Prot_kinase_dom"/>
</dbReference>
<dbReference type="EC" id="2.7.11.1" evidence="2"/>
<comment type="catalytic activity">
    <reaction evidence="17">
        <text>L-seryl-[protein] + ATP = O-phospho-L-seryl-[protein] + ADP + H(+)</text>
        <dbReference type="Rhea" id="RHEA:17989"/>
        <dbReference type="Rhea" id="RHEA-COMP:9863"/>
        <dbReference type="Rhea" id="RHEA-COMP:11604"/>
        <dbReference type="ChEBI" id="CHEBI:15378"/>
        <dbReference type="ChEBI" id="CHEBI:29999"/>
        <dbReference type="ChEBI" id="CHEBI:30616"/>
        <dbReference type="ChEBI" id="CHEBI:83421"/>
        <dbReference type="ChEBI" id="CHEBI:456216"/>
        <dbReference type="EC" id="2.7.11.1"/>
    </reaction>
</comment>
<evidence type="ECO:0000256" key="20">
    <source>
        <dbReference type="SAM" id="SignalP"/>
    </source>
</evidence>
<keyword evidence="12 19" id="KW-0472">Membrane</keyword>
<dbReference type="InterPro" id="IPR008271">
    <property type="entry name" value="Ser/Thr_kinase_AS"/>
</dbReference>
<dbReference type="Pfam" id="PF07714">
    <property type="entry name" value="PK_Tyr_Ser-Thr"/>
    <property type="match status" value="1"/>
</dbReference>
<evidence type="ECO:0000256" key="19">
    <source>
        <dbReference type="SAM" id="Phobius"/>
    </source>
</evidence>
<evidence type="ECO:0000259" key="21">
    <source>
        <dbReference type="PROSITE" id="PS50011"/>
    </source>
</evidence>
<keyword evidence="15" id="KW-0325">Glycoprotein</keyword>
<evidence type="ECO:0000256" key="18">
    <source>
        <dbReference type="PROSITE-ProRule" id="PRU10141"/>
    </source>
</evidence>
<protein>
    <recommendedName>
        <fullName evidence="2">non-specific serine/threonine protein kinase</fullName>
        <ecNumber evidence="2">2.7.11.1</ecNumber>
    </recommendedName>
</protein>
<dbReference type="InterPro" id="IPR045874">
    <property type="entry name" value="LRK10/LRL21-25-like"/>
</dbReference>
<keyword evidence="13" id="KW-1015">Disulfide bond</keyword>
<keyword evidence="23" id="KW-1185">Reference proteome</keyword>
<evidence type="ECO:0000256" key="3">
    <source>
        <dbReference type="ARBA" id="ARBA00022527"/>
    </source>
</evidence>
<dbReference type="Proteomes" id="UP001428341">
    <property type="component" value="Unassembled WGS sequence"/>
</dbReference>
<keyword evidence="14" id="KW-0675">Receptor</keyword>
<dbReference type="GO" id="GO:0004674">
    <property type="term" value="F:protein serine/threonine kinase activity"/>
    <property type="evidence" value="ECO:0007669"/>
    <property type="project" value="UniProtKB-KW"/>
</dbReference>
<evidence type="ECO:0000256" key="9">
    <source>
        <dbReference type="ARBA" id="ARBA00022777"/>
    </source>
</evidence>
<feature type="transmembrane region" description="Helical" evidence="19">
    <location>
        <begin position="267"/>
        <end position="287"/>
    </location>
</feature>
<dbReference type="PROSITE" id="PS50011">
    <property type="entry name" value="PROTEIN_KINASE_DOM"/>
    <property type="match status" value="1"/>
</dbReference>
<dbReference type="FunFam" id="1.10.510.10:FF:000590">
    <property type="entry name" value="PR5-like receptor kinase"/>
    <property type="match status" value="1"/>
</dbReference>
<evidence type="ECO:0000256" key="8">
    <source>
        <dbReference type="ARBA" id="ARBA00022741"/>
    </source>
</evidence>
<dbReference type="GO" id="GO:0005524">
    <property type="term" value="F:ATP binding"/>
    <property type="evidence" value="ECO:0007669"/>
    <property type="project" value="UniProtKB-UniRule"/>
</dbReference>
<evidence type="ECO:0000256" key="16">
    <source>
        <dbReference type="ARBA" id="ARBA00047899"/>
    </source>
</evidence>
<dbReference type="Gene3D" id="3.30.200.20">
    <property type="entry name" value="Phosphorylase Kinase, domain 1"/>
    <property type="match status" value="1"/>
</dbReference>
<feature type="domain" description="Protein kinase" evidence="21">
    <location>
        <begin position="328"/>
        <end position="617"/>
    </location>
</feature>
<comment type="caution">
    <text evidence="22">The sequence shown here is derived from an EMBL/GenBank/DDBJ whole genome shotgun (WGS) entry which is preliminary data.</text>
</comment>
<evidence type="ECO:0000256" key="17">
    <source>
        <dbReference type="ARBA" id="ARBA00048679"/>
    </source>
</evidence>
<dbReference type="SUPFAM" id="SSF56112">
    <property type="entry name" value="Protein kinase-like (PK-like)"/>
    <property type="match status" value="1"/>
</dbReference>
<keyword evidence="4" id="KW-0245">EGF-like domain</keyword>
<dbReference type="InterPro" id="IPR011009">
    <property type="entry name" value="Kinase-like_dom_sf"/>
</dbReference>
<accession>A0AAP0QTW5</accession>
<evidence type="ECO:0000256" key="6">
    <source>
        <dbReference type="ARBA" id="ARBA00022692"/>
    </source>
</evidence>
<evidence type="ECO:0000256" key="2">
    <source>
        <dbReference type="ARBA" id="ARBA00012513"/>
    </source>
</evidence>
<evidence type="ECO:0000256" key="14">
    <source>
        <dbReference type="ARBA" id="ARBA00023170"/>
    </source>
</evidence>
<evidence type="ECO:0000256" key="15">
    <source>
        <dbReference type="ARBA" id="ARBA00023180"/>
    </source>
</evidence>
<keyword evidence="11 19" id="KW-1133">Transmembrane helix</keyword>
<evidence type="ECO:0000256" key="11">
    <source>
        <dbReference type="ARBA" id="ARBA00022989"/>
    </source>
</evidence>
<name>A0AAP0QTW5_9ROSI</name>
<sequence length="643" mass="72265">MACYSFLVFLVISRLLLLSSAEEESELNKICPYSFPPCGNLGQFTFPFTDPKHPECGLMAVDNCIEPVQRIRLGKAGPFYNILNIAQDVSITLEDQVFQNHLNERSCESFENLTLPTSASLSFRIKSNLSLFRCTDKLDNNFISFNSTCNSSSFIYYNHPDDDLPSILPPNCSLIQLPVNKTRKSGDLFNMLTSVFSLQVEVHRVCYECRWRGGQCQSDSEGNFQCAETRECNDCLKKRGRCHIDDKGNFQCKIEWTGHEKLKLKLGVGPGASAIAIGILIFIAFYFRRNFSSYNSTESCLNIETFLRNYGSLAPKRYSYADIKKMTNSFKHKLGQGGNGCVYKGKLLDGRNVAVKVLNDSEGNGEEFINEVASISRTSHVNVVALLGFCFEGRRRALIYEFVSNGSLEKFIYRNSSSIENHKLTWETLFQIAVGIARGLEYLHLGCSTRILHFDIKPHNILLDEDFCPKISDFGLAKICNRKESIISMTGARGTVGYIAPEVFCRNIGEVSYKSDVYSYGMMIFEMTGGRKNVDVGDNGSSDVYFPHWIYKRLEKDEELGLQGIENEQDKQYARKMIIVSLWCIQTNPTSRPTMSRVVEMLEGSLDSLQIPPKPFLSSPGSPADSSTIQSIADSSKSILITL</sequence>
<dbReference type="InterPro" id="IPR001245">
    <property type="entry name" value="Ser-Thr/Tyr_kinase_cat_dom"/>
</dbReference>
<keyword evidence="8 18" id="KW-0547">Nucleotide-binding</keyword>
<evidence type="ECO:0000256" key="5">
    <source>
        <dbReference type="ARBA" id="ARBA00022679"/>
    </source>
</evidence>
<keyword evidence="5" id="KW-0808">Transferase</keyword>
<dbReference type="InterPro" id="IPR017441">
    <property type="entry name" value="Protein_kinase_ATP_BS"/>
</dbReference>
<evidence type="ECO:0000256" key="13">
    <source>
        <dbReference type="ARBA" id="ARBA00023157"/>
    </source>
</evidence>
<keyword evidence="10 18" id="KW-0067">ATP-binding</keyword>
<evidence type="ECO:0000256" key="12">
    <source>
        <dbReference type="ARBA" id="ARBA00023136"/>
    </source>
</evidence>
<feature type="binding site" evidence="18">
    <location>
        <position position="356"/>
    </location>
    <ligand>
        <name>ATP</name>
        <dbReference type="ChEBI" id="CHEBI:30616"/>
    </ligand>
</feature>
<keyword evidence="3" id="KW-0723">Serine/threonine-protein kinase</keyword>
<dbReference type="PANTHER" id="PTHR27009">
    <property type="entry name" value="RUST RESISTANCE KINASE LR10-RELATED"/>
    <property type="match status" value="1"/>
</dbReference>
<evidence type="ECO:0000256" key="10">
    <source>
        <dbReference type="ARBA" id="ARBA00022840"/>
    </source>
</evidence>
<dbReference type="EMBL" id="JBCGBO010000002">
    <property type="protein sequence ID" value="KAK9223210.1"/>
    <property type="molecule type" value="Genomic_DNA"/>
</dbReference>
<evidence type="ECO:0000256" key="4">
    <source>
        <dbReference type="ARBA" id="ARBA00022536"/>
    </source>
</evidence>
<organism evidence="22 23">
    <name type="scientific">Citrus x changshan-huyou</name>
    <dbReference type="NCBI Taxonomy" id="2935761"/>
    <lineage>
        <taxon>Eukaryota</taxon>
        <taxon>Viridiplantae</taxon>
        <taxon>Streptophyta</taxon>
        <taxon>Embryophyta</taxon>
        <taxon>Tracheophyta</taxon>
        <taxon>Spermatophyta</taxon>
        <taxon>Magnoliopsida</taxon>
        <taxon>eudicotyledons</taxon>
        <taxon>Gunneridae</taxon>
        <taxon>Pentapetalae</taxon>
        <taxon>rosids</taxon>
        <taxon>malvids</taxon>
        <taxon>Sapindales</taxon>
        <taxon>Rutaceae</taxon>
        <taxon>Aurantioideae</taxon>
        <taxon>Citrus</taxon>
    </lineage>
</organism>
<feature type="chain" id="PRO_5043020959" description="non-specific serine/threonine protein kinase" evidence="20">
    <location>
        <begin position="22"/>
        <end position="643"/>
    </location>
</feature>